<evidence type="ECO:0000313" key="6">
    <source>
        <dbReference type="EMBL" id="TDY58315.1"/>
    </source>
</evidence>
<dbReference type="EMBL" id="SORI01000014">
    <property type="protein sequence ID" value="TDY58315.1"/>
    <property type="molecule type" value="Genomic_DNA"/>
</dbReference>
<name>A0A4V3HFZ4_9BACT</name>
<comment type="caution">
    <text evidence="6">The sequence shown here is derived from an EMBL/GenBank/DDBJ whole genome shotgun (WGS) entry which is preliminary data.</text>
</comment>
<gene>
    <name evidence="6" type="ORF">C8D99_1146</name>
</gene>
<sequence length="271" mass="29851">MDALETLTLFIVSDSTGETAEHVALAAISQFDTDFSKIVRYRYVEGSGKIDEVVSRAAAVPSIVVCTLVDRQTRSVFAEKTAAAGIPFVDLLGPMVDALEMRLGRKPLQAPGLLRKLDEDYFQKIKAVEFAIQCDDGRSTESLPEADLVILGVSRTGKTPLSMYIANKGFKAANIPLIPEVDPPEIIRKVPSSKIVGLIISAERLIQIRQERLRLLGLEPSASAYATRERVDRELQAATDYLKSLGARIYDVTDRAVEETAQEILDFLRAR</sequence>
<comment type="similarity">
    <text evidence="5">Belongs to the pyruvate, phosphate/water dikinase regulatory protein family. PDRP subfamily.</text>
</comment>
<reference evidence="6 7" key="1">
    <citation type="submission" date="2019-03" db="EMBL/GenBank/DDBJ databases">
        <title>Genomic Encyclopedia of Type Strains, Phase IV (KMG-IV): sequencing the most valuable type-strain genomes for metagenomic binning, comparative biology and taxonomic classification.</title>
        <authorList>
            <person name="Goeker M."/>
        </authorList>
    </citation>
    <scope>NUCLEOTIDE SEQUENCE [LARGE SCALE GENOMIC DNA]</scope>
    <source>
        <strain evidence="6 7">DSM 25964</strain>
    </source>
</reference>
<keyword evidence="7" id="KW-1185">Reference proteome</keyword>
<protein>
    <recommendedName>
        <fullName evidence="5">Putative pyruvate, phosphate dikinase regulatory protein</fullName>
        <shortName evidence="5">PPDK regulatory protein</shortName>
        <ecNumber evidence="5">2.7.11.32</ecNumber>
        <ecNumber evidence="5">2.7.4.27</ecNumber>
    </recommendedName>
</protein>
<dbReference type="Pfam" id="PF03618">
    <property type="entry name" value="Kinase-PPPase"/>
    <property type="match status" value="1"/>
</dbReference>
<dbReference type="InterPro" id="IPR026565">
    <property type="entry name" value="PPDK_reg"/>
</dbReference>
<comment type="function">
    <text evidence="5">Bifunctional serine/threonine kinase and phosphorylase involved in the regulation of the pyruvate, phosphate dikinase (PPDK) by catalyzing its phosphorylation/dephosphorylation.</text>
</comment>
<evidence type="ECO:0000256" key="2">
    <source>
        <dbReference type="ARBA" id="ARBA00022679"/>
    </source>
</evidence>
<keyword evidence="2 5" id="KW-0808">Transferase</keyword>
<dbReference type="EC" id="2.7.11.32" evidence="5"/>
<evidence type="ECO:0000313" key="7">
    <source>
        <dbReference type="Proteomes" id="UP000295066"/>
    </source>
</evidence>
<dbReference type="EC" id="2.7.4.27" evidence="5"/>
<organism evidence="6 7">
    <name type="scientific">Aminivibrio pyruvatiphilus</name>
    <dbReference type="NCBI Taxonomy" id="1005740"/>
    <lineage>
        <taxon>Bacteria</taxon>
        <taxon>Thermotogati</taxon>
        <taxon>Synergistota</taxon>
        <taxon>Synergistia</taxon>
        <taxon>Synergistales</taxon>
        <taxon>Aminobacteriaceae</taxon>
        <taxon>Aminivibrio</taxon>
    </lineage>
</organism>
<keyword evidence="4 5" id="KW-0418">Kinase</keyword>
<dbReference type="PANTHER" id="PTHR31756:SF3">
    <property type="entry name" value="PYRUVATE, PHOSPHATE DIKINASE REGULATORY PROTEIN 1, CHLOROPLASTIC"/>
    <property type="match status" value="1"/>
</dbReference>
<evidence type="ECO:0000256" key="5">
    <source>
        <dbReference type="HAMAP-Rule" id="MF_00921"/>
    </source>
</evidence>
<dbReference type="Proteomes" id="UP000295066">
    <property type="component" value="Unassembled WGS sequence"/>
</dbReference>
<comment type="catalytic activity">
    <reaction evidence="5">
        <text>N(tele)-phospho-L-histidyl/O-phospho-L-threonyl-[pyruvate, phosphate dikinase] + phosphate + H(+) = N(tele)-phospho-L-histidyl/L-threonyl-[pyruvate, phosphate dikinase] + diphosphate</text>
        <dbReference type="Rhea" id="RHEA:43696"/>
        <dbReference type="Rhea" id="RHEA-COMP:10650"/>
        <dbReference type="Rhea" id="RHEA-COMP:10651"/>
        <dbReference type="ChEBI" id="CHEBI:15378"/>
        <dbReference type="ChEBI" id="CHEBI:30013"/>
        <dbReference type="ChEBI" id="CHEBI:33019"/>
        <dbReference type="ChEBI" id="CHEBI:43474"/>
        <dbReference type="ChEBI" id="CHEBI:61977"/>
        <dbReference type="ChEBI" id="CHEBI:83586"/>
        <dbReference type="EC" id="2.7.4.27"/>
    </reaction>
</comment>
<dbReference type="InterPro" id="IPR005177">
    <property type="entry name" value="Kinase-pyrophosphorylase"/>
</dbReference>
<dbReference type="RefSeq" id="WP_338024458.1">
    <property type="nucleotide sequence ID" value="NZ_SORI01000014.1"/>
</dbReference>
<evidence type="ECO:0000256" key="1">
    <source>
        <dbReference type="ARBA" id="ARBA00022527"/>
    </source>
</evidence>
<evidence type="ECO:0000256" key="4">
    <source>
        <dbReference type="ARBA" id="ARBA00022777"/>
    </source>
</evidence>
<evidence type="ECO:0000256" key="3">
    <source>
        <dbReference type="ARBA" id="ARBA00022741"/>
    </source>
</evidence>
<dbReference type="GO" id="GO:0004674">
    <property type="term" value="F:protein serine/threonine kinase activity"/>
    <property type="evidence" value="ECO:0007669"/>
    <property type="project" value="UniProtKB-UniRule"/>
</dbReference>
<dbReference type="AlphaFoldDB" id="A0A4V3HFZ4"/>
<keyword evidence="3 5" id="KW-0547">Nucleotide-binding</keyword>
<feature type="binding site" evidence="5">
    <location>
        <begin position="152"/>
        <end position="159"/>
    </location>
    <ligand>
        <name>ADP</name>
        <dbReference type="ChEBI" id="CHEBI:456216"/>
    </ligand>
</feature>
<dbReference type="HAMAP" id="MF_00921">
    <property type="entry name" value="PDRP"/>
    <property type="match status" value="1"/>
</dbReference>
<accession>A0A4V3HFZ4</accession>
<dbReference type="GO" id="GO:0043531">
    <property type="term" value="F:ADP binding"/>
    <property type="evidence" value="ECO:0007669"/>
    <property type="project" value="UniProtKB-UniRule"/>
</dbReference>
<proteinExistence type="inferred from homology"/>
<keyword evidence="1 5" id="KW-0723">Serine/threonine-protein kinase</keyword>
<dbReference type="PANTHER" id="PTHR31756">
    <property type="entry name" value="PYRUVATE, PHOSPHATE DIKINASE REGULATORY PROTEIN 1, CHLOROPLASTIC"/>
    <property type="match status" value="1"/>
</dbReference>
<dbReference type="GO" id="GO:0016776">
    <property type="term" value="F:phosphotransferase activity, phosphate group as acceptor"/>
    <property type="evidence" value="ECO:0007669"/>
    <property type="project" value="UniProtKB-UniRule"/>
</dbReference>
<dbReference type="NCBIfam" id="NF003742">
    <property type="entry name" value="PRK05339.1"/>
    <property type="match status" value="1"/>
</dbReference>
<comment type="catalytic activity">
    <reaction evidence="5">
        <text>N(tele)-phospho-L-histidyl/L-threonyl-[pyruvate, phosphate dikinase] + ADP = N(tele)-phospho-L-histidyl/O-phospho-L-threonyl-[pyruvate, phosphate dikinase] + AMP + H(+)</text>
        <dbReference type="Rhea" id="RHEA:43692"/>
        <dbReference type="Rhea" id="RHEA-COMP:10650"/>
        <dbReference type="Rhea" id="RHEA-COMP:10651"/>
        <dbReference type="ChEBI" id="CHEBI:15378"/>
        <dbReference type="ChEBI" id="CHEBI:30013"/>
        <dbReference type="ChEBI" id="CHEBI:61977"/>
        <dbReference type="ChEBI" id="CHEBI:83586"/>
        <dbReference type="ChEBI" id="CHEBI:456215"/>
        <dbReference type="ChEBI" id="CHEBI:456216"/>
        <dbReference type="EC" id="2.7.11.32"/>
    </reaction>
</comment>
<dbReference type="GO" id="GO:0005524">
    <property type="term" value="F:ATP binding"/>
    <property type="evidence" value="ECO:0007669"/>
    <property type="project" value="InterPro"/>
</dbReference>